<name>A0A4Q2L979_9MICO</name>
<dbReference type="Gene3D" id="3.50.50.60">
    <property type="entry name" value="FAD/NAD(P)-binding domain"/>
    <property type="match status" value="1"/>
</dbReference>
<comment type="caution">
    <text evidence="3">The sequence shown here is derived from an EMBL/GenBank/DDBJ whole genome shotgun (WGS) entry which is preliminary data.</text>
</comment>
<keyword evidence="1" id="KW-0560">Oxidoreductase</keyword>
<dbReference type="RefSeq" id="WP_129518836.1">
    <property type="nucleotide sequence ID" value="NZ_SDPN01000001.1"/>
</dbReference>
<feature type="region of interest" description="Disordered" evidence="2">
    <location>
        <begin position="353"/>
        <end position="384"/>
    </location>
</feature>
<dbReference type="EMBL" id="SDPN01000001">
    <property type="protein sequence ID" value="RXZ73132.1"/>
    <property type="molecule type" value="Genomic_DNA"/>
</dbReference>
<accession>A0A4Q2L979</accession>
<dbReference type="Pfam" id="PF13738">
    <property type="entry name" value="Pyr_redox_3"/>
    <property type="match status" value="1"/>
</dbReference>
<dbReference type="PANTHER" id="PTHR43539:SF78">
    <property type="entry name" value="FLAVIN-CONTAINING MONOOXYGENASE"/>
    <property type="match status" value="1"/>
</dbReference>
<protein>
    <submittedName>
        <fullName evidence="3">Portal protein</fullName>
    </submittedName>
</protein>
<gene>
    <name evidence="3" type="ORF">ESP51_00035</name>
</gene>
<dbReference type="GO" id="GO:0004497">
    <property type="term" value="F:monooxygenase activity"/>
    <property type="evidence" value="ECO:0007669"/>
    <property type="project" value="TreeGrafter"/>
</dbReference>
<reference evidence="3 4" key="1">
    <citation type="submission" date="2019-01" db="EMBL/GenBank/DDBJ databases">
        <title>Agromyces.</title>
        <authorList>
            <person name="Li J."/>
        </authorList>
    </citation>
    <scope>NUCLEOTIDE SEQUENCE [LARGE SCALE GENOMIC DNA]</scope>
    <source>
        <strain evidence="3 4">DSM 15934</strain>
    </source>
</reference>
<dbReference type="OrthoDB" id="9808049at2"/>
<evidence type="ECO:0000256" key="2">
    <source>
        <dbReference type="SAM" id="MobiDB-lite"/>
    </source>
</evidence>
<dbReference type="PANTHER" id="PTHR43539">
    <property type="entry name" value="FLAVIN-BINDING MONOOXYGENASE-LIKE PROTEIN (AFU_ORTHOLOGUE AFUA_4G09220)"/>
    <property type="match status" value="1"/>
</dbReference>
<evidence type="ECO:0000313" key="3">
    <source>
        <dbReference type="EMBL" id="RXZ73132.1"/>
    </source>
</evidence>
<organism evidence="3 4">
    <name type="scientific">Agromyces albus</name>
    <dbReference type="NCBI Taxonomy" id="205332"/>
    <lineage>
        <taxon>Bacteria</taxon>
        <taxon>Bacillati</taxon>
        <taxon>Actinomycetota</taxon>
        <taxon>Actinomycetes</taxon>
        <taxon>Micrococcales</taxon>
        <taxon>Microbacteriaceae</taxon>
        <taxon>Agromyces</taxon>
    </lineage>
</organism>
<proteinExistence type="predicted"/>
<dbReference type="Proteomes" id="UP000293865">
    <property type="component" value="Unassembled WGS sequence"/>
</dbReference>
<dbReference type="GO" id="GO:0050660">
    <property type="term" value="F:flavin adenine dinucleotide binding"/>
    <property type="evidence" value="ECO:0007669"/>
    <property type="project" value="TreeGrafter"/>
</dbReference>
<dbReference type="PRINTS" id="PR00469">
    <property type="entry name" value="PNDRDTASEII"/>
</dbReference>
<evidence type="ECO:0000313" key="4">
    <source>
        <dbReference type="Proteomes" id="UP000293865"/>
    </source>
</evidence>
<dbReference type="InterPro" id="IPR050982">
    <property type="entry name" value="Auxin_biosynth/cation_transpt"/>
</dbReference>
<keyword evidence="4" id="KW-1185">Reference proteome</keyword>
<sequence>MMLDSTETVDTVVIGGGQAGLALGRELARQGREFVILDAGRRVGDAWRLRWDSLQLFTPAKFNGLPGMPFPGDPLAFPGKDEVASYLEDYASRFDLPVRTEVRVDRVRREGERFVASAGNLRWVSQNVVVATGGCQAPKVPGFADQLADHVVQLHSNEYRNPSQLPPGLVLVVGMGNSGAEIARDVAATHPTSIAGTPSGELPVRPTRATARFVLPLIRFAGTHVLTRGNRLGRAAAAAFRGAPLVRTKVADLVDAGVERVPRVTGVRAGQPVLADGTSPEVSSVIWCTGYHDDLGWIDLPAFDEHGEPRHNRGVVESVPGLYFLGLEFLYAFTSATIPGVGRDARYLARRMPPASPATHPAKAGRVARSGRSAHLEAAAGGSS</sequence>
<dbReference type="SUPFAM" id="SSF51905">
    <property type="entry name" value="FAD/NAD(P)-binding domain"/>
    <property type="match status" value="2"/>
</dbReference>
<dbReference type="AlphaFoldDB" id="A0A4Q2L979"/>
<dbReference type="InterPro" id="IPR036188">
    <property type="entry name" value="FAD/NAD-bd_sf"/>
</dbReference>
<evidence type="ECO:0000256" key="1">
    <source>
        <dbReference type="ARBA" id="ARBA00023002"/>
    </source>
</evidence>